<feature type="transmembrane region" description="Helical" evidence="6">
    <location>
        <begin position="167"/>
        <end position="185"/>
    </location>
</feature>
<feature type="transmembrane region" description="Helical" evidence="6">
    <location>
        <begin position="305"/>
        <end position="326"/>
    </location>
</feature>
<keyword evidence="2" id="KW-1003">Cell membrane</keyword>
<evidence type="ECO:0000256" key="6">
    <source>
        <dbReference type="SAM" id="Phobius"/>
    </source>
</evidence>
<sequence length="551" mass="59579">MSKKSSSKTNFLAQGTILVIASFVAKAIGMIYRIPLTHILGDDGNGYYSTANEIYTIILMISSFSLPLAVSRLVAEREYAGEVKNSYKVLICSLRFAAVTGGILSILTFLLGGVITKYVMGVELASYALRVLAPAIFLFALTGVLRGFFQGHGTMVPTAVSQIIEQIINAIVSVAGAYVMLQYGLKLGEKKGDAELGTALAAAGGTFGTVASVGVALLFMIVIYLGYRNGFKRRMKKDKTRRRESDRAIYRAITYTILPIVLSTLVYNISTIIDQGVFNHILAGMGFTQKQYATVWGIYSGKFRVLMNVPLSIASCLAPSVVPALTEAMANNDLREAGLRTRDTIRYTMVFTIPCAVGMAALARPIMMMLYGNNDSLALAAGIMQSGALLTVLLALSTLTTGILQGLGEMQAPLVHAATAVAIHLGFLVLFVVKFKWNIYGVVYANIIFGLIICLLNARSIRKKLHYRQEIKKTFLVPVIAAGVMGIAAYLVHRVFNLFAGNTISTILAVCVGAVVYGICLVKLGGILEREIRRLPKGDLLADLLIRLNIL</sequence>
<feature type="transmembrane region" description="Helical" evidence="6">
    <location>
        <begin position="96"/>
        <end position="115"/>
    </location>
</feature>
<dbReference type="PANTHER" id="PTHR30250:SF21">
    <property type="entry name" value="LIPID II FLIPPASE MURJ"/>
    <property type="match status" value="1"/>
</dbReference>
<keyword evidence="8" id="KW-1185">Reference proteome</keyword>
<evidence type="ECO:0000256" key="5">
    <source>
        <dbReference type="ARBA" id="ARBA00023136"/>
    </source>
</evidence>
<evidence type="ECO:0000256" key="2">
    <source>
        <dbReference type="ARBA" id="ARBA00022475"/>
    </source>
</evidence>
<comment type="subcellular location">
    <subcellularLocation>
        <location evidence="1">Cell membrane</location>
        <topology evidence="1">Multi-pass membrane protein</topology>
    </subcellularLocation>
</comment>
<dbReference type="Pfam" id="PF01943">
    <property type="entry name" value="Polysacc_synt"/>
    <property type="match status" value="1"/>
</dbReference>
<dbReference type="PANTHER" id="PTHR30250">
    <property type="entry name" value="PST FAMILY PREDICTED COLANIC ACID TRANSPORTER"/>
    <property type="match status" value="1"/>
</dbReference>
<dbReference type="RefSeq" id="WP_173865597.1">
    <property type="nucleotide sequence ID" value="NZ_JAAWUU010000003.1"/>
</dbReference>
<gene>
    <name evidence="7" type="ORF">HFM93_01720</name>
</gene>
<keyword evidence="5 6" id="KW-0472">Membrane</keyword>
<name>A0ABX2GTX8_9FIRM</name>
<dbReference type="Proteomes" id="UP000821846">
    <property type="component" value="Unassembled WGS sequence"/>
</dbReference>
<organism evidence="7 8">
    <name type="scientific">Faecalicatena fissicatena</name>
    <dbReference type="NCBI Taxonomy" id="290055"/>
    <lineage>
        <taxon>Bacteria</taxon>
        <taxon>Bacillati</taxon>
        <taxon>Bacillota</taxon>
        <taxon>Clostridia</taxon>
        <taxon>Lachnospirales</taxon>
        <taxon>Lachnospiraceae</taxon>
        <taxon>Faecalicatena</taxon>
    </lineage>
</organism>
<dbReference type="EMBL" id="JAAWUZ010000003">
    <property type="protein sequence ID" value="NSG29011.1"/>
    <property type="molecule type" value="Genomic_DNA"/>
</dbReference>
<feature type="transmembrane region" description="Helical" evidence="6">
    <location>
        <begin position="248"/>
        <end position="269"/>
    </location>
</feature>
<feature type="transmembrane region" description="Helical" evidence="6">
    <location>
        <begin position="439"/>
        <end position="458"/>
    </location>
</feature>
<evidence type="ECO:0000313" key="7">
    <source>
        <dbReference type="EMBL" id="NSG29011.1"/>
    </source>
</evidence>
<feature type="transmembrane region" description="Helical" evidence="6">
    <location>
        <begin position="127"/>
        <end position="146"/>
    </location>
</feature>
<dbReference type="InterPro" id="IPR024923">
    <property type="entry name" value="PG_synth_SpoVB"/>
</dbReference>
<feature type="transmembrane region" description="Helical" evidence="6">
    <location>
        <begin position="474"/>
        <end position="492"/>
    </location>
</feature>
<dbReference type="InterPro" id="IPR002797">
    <property type="entry name" value="Polysacc_synth"/>
</dbReference>
<evidence type="ECO:0000256" key="4">
    <source>
        <dbReference type="ARBA" id="ARBA00022989"/>
    </source>
</evidence>
<protein>
    <submittedName>
        <fullName evidence="7">Polysaccharide biosynthesis protein</fullName>
    </submittedName>
</protein>
<evidence type="ECO:0000256" key="1">
    <source>
        <dbReference type="ARBA" id="ARBA00004651"/>
    </source>
</evidence>
<feature type="transmembrane region" description="Helical" evidence="6">
    <location>
        <begin position="54"/>
        <end position="75"/>
    </location>
</feature>
<feature type="transmembrane region" description="Helical" evidence="6">
    <location>
        <begin position="205"/>
        <end position="227"/>
    </location>
</feature>
<keyword evidence="4 6" id="KW-1133">Transmembrane helix</keyword>
<feature type="transmembrane region" description="Helical" evidence="6">
    <location>
        <begin position="347"/>
        <end position="371"/>
    </location>
</feature>
<dbReference type="CDD" id="cd13124">
    <property type="entry name" value="MATE_SpoVB_like"/>
    <property type="match status" value="1"/>
</dbReference>
<reference evidence="7 8" key="1">
    <citation type="journal article" date="2020" name="Cell Host Microbe">
        <title>Functional and Genomic Variation between Human-Derived Isolates of Lachnospiraceae Reveals Inter- and Intra-Species Diversity.</title>
        <authorList>
            <person name="Sorbara M.T."/>
            <person name="Littmann E.R."/>
            <person name="Fontana E."/>
            <person name="Moody T.U."/>
            <person name="Kohout C.E."/>
            <person name="Gjonbalaj M."/>
            <person name="Eaton V."/>
            <person name="Seok R."/>
            <person name="Leiner I.M."/>
            <person name="Pamer E.G."/>
        </authorList>
    </citation>
    <scope>NUCLEOTIDE SEQUENCE [LARGE SCALE GENOMIC DNA]</scope>
    <source>
        <strain evidence="7 8">MSK.14.16</strain>
    </source>
</reference>
<keyword evidence="3 6" id="KW-0812">Transmembrane</keyword>
<evidence type="ECO:0000256" key="3">
    <source>
        <dbReference type="ARBA" id="ARBA00022692"/>
    </source>
</evidence>
<feature type="transmembrane region" description="Helical" evidence="6">
    <location>
        <begin position="414"/>
        <end position="433"/>
    </location>
</feature>
<feature type="transmembrane region" description="Helical" evidence="6">
    <location>
        <begin position="377"/>
        <end position="402"/>
    </location>
</feature>
<proteinExistence type="predicted"/>
<accession>A0ABX2GTX8</accession>
<comment type="caution">
    <text evidence="7">The sequence shown here is derived from an EMBL/GenBank/DDBJ whole genome shotgun (WGS) entry which is preliminary data.</text>
</comment>
<feature type="transmembrane region" description="Helical" evidence="6">
    <location>
        <begin position="12"/>
        <end position="34"/>
    </location>
</feature>
<evidence type="ECO:0000313" key="8">
    <source>
        <dbReference type="Proteomes" id="UP000821846"/>
    </source>
</evidence>
<dbReference type="PIRSF" id="PIRSF038958">
    <property type="entry name" value="PG_synth_SpoVB"/>
    <property type="match status" value="1"/>
</dbReference>
<dbReference type="InterPro" id="IPR050833">
    <property type="entry name" value="Poly_Biosynth_Transport"/>
</dbReference>
<feature type="transmembrane region" description="Helical" evidence="6">
    <location>
        <begin position="504"/>
        <end position="528"/>
    </location>
</feature>